<reference evidence="3" key="1">
    <citation type="journal article" date="2019" name="Plant Biotechnol. J.">
        <title>Genome sequencing of the Australian wild diploid species Gossypium australe highlights disease resistance and delayed gland morphogenesis.</title>
        <authorList>
            <person name="Cai Y."/>
            <person name="Cai X."/>
            <person name="Wang Q."/>
            <person name="Wang P."/>
            <person name="Zhang Y."/>
            <person name="Cai C."/>
            <person name="Xu Y."/>
            <person name="Wang K."/>
            <person name="Zhou Z."/>
            <person name="Wang C."/>
            <person name="Geng S."/>
            <person name="Li B."/>
            <person name="Dong Q."/>
            <person name="Hou Y."/>
            <person name="Wang H."/>
            <person name="Ai P."/>
            <person name="Liu Z."/>
            <person name="Yi F."/>
            <person name="Sun M."/>
            <person name="An G."/>
            <person name="Cheng J."/>
            <person name="Zhang Y."/>
            <person name="Shi Q."/>
            <person name="Xie Y."/>
            <person name="Shi X."/>
            <person name="Chang Y."/>
            <person name="Huang F."/>
            <person name="Chen Y."/>
            <person name="Hong S."/>
            <person name="Mi L."/>
            <person name="Sun Q."/>
            <person name="Zhang L."/>
            <person name="Zhou B."/>
            <person name="Peng R."/>
            <person name="Zhang X."/>
            <person name="Liu F."/>
        </authorList>
    </citation>
    <scope>NUCLEOTIDE SEQUENCE [LARGE SCALE GENOMIC DNA]</scope>
    <source>
        <strain evidence="3">cv. PA1801</strain>
    </source>
</reference>
<organism evidence="2 3">
    <name type="scientific">Gossypium australe</name>
    <dbReference type="NCBI Taxonomy" id="47621"/>
    <lineage>
        <taxon>Eukaryota</taxon>
        <taxon>Viridiplantae</taxon>
        <taxon>Streptophyta</taxon>
        <taxon>Embryophyta</taxon>
        <taxon>Tracheophyta</taxon>
        <taxon>Spermatophyta</taxon>
        <taxon>Magnoliopsida</taxon>
        <taxon>eudicotyledons</taxon>
        <taxon>Gunneridae</taxon>
        <taxon>Pentapetalae</taxon>
        <taxon>rosids</taxon>
        <taxon>malvids</taxon>
        <taxon>Malvales</taxon>
        <taxon>Malvaceae</taxon>
        <taxon>Malvoideae</taxon>
        <taxon>Gossypium</taxon>
    </lineage>
</organism>
<sequence>MDYSLDKLLQEALGTQLYFSTAFHPQTYGQSKRVIQVLEDILRCCVLEFEGNWEKYLPLIEFSYNNSYQSSVKMAPYQPLIVKKSYADLKRKEIEFQVGDKVFIKVSPWKKVLRFGRKCKLIPRFIGPYEITKRIGPVAYRLALPPELDRIHNVPLRSITCYFPDRVKNQFLARETKELKNKKINLVKILWKKHGIEEATWEPEEAMRKQYTNLFTGKIFEDENPYRGEL</sequence>
<feature type="domain" description="Tf2-1-like SH3-like" evidence="1">
    <location>
        <begin position="99"/>
        <end position="154"/>
    </location>
</feature>
<evidence type="ECO:0000313" key="2">
    <source>
        <dbReference type="EMBL" id="KAA3460874.1"/>
    </source>
</evidence>
<dbReference type="Pfam" id="PF24626">
    <property type="entry name" value="SH3_Tf2-1"/>
    <property type="match status" value="1"/>
</dbReference>
<proteinExistence type="predicted"/>
<comment type="caution">
    <text evidence="2">The sequence shown here is derived from an EMBL/GenBank/DDBJ whole genome shotgun (WGS) entry which is preliminary data.</text>
</comment>
<evidence type="ECO:0000313" key="3">
    <source>
        <dbReference type="Proteomes" id="UP000325315"/>
    </source>
</evidence>
<dbReference type="EMBL" id="SMMG02000009">
    <property type="protein sequence ID" value="KAA3460874.1"/>
    <property type="molecule type" value="Genomic_DNA"/>
</dbReference>
<dbReference type="GO" id="GO:0003964">
    <property type="term" value="F:RNA-directed DNA polymerase activity"/>
    <property type="evidence" value="ECO:0007669"/>
    <property type="project" value="UniProtKB-KW"/>
</dbReference>
<dbReference type="Gene3D" id="3.30.420.10">
    <property type="entry name" value="Ribonuclease H-like superfamily/Ribonuclease H"/>
    <property type="match status" value="1"/>
</dbReference>
<keyword evidence="2" id="KW-0695">RNA-directed DNA polymerase</keyword>
<dbReference type="OrthoDB" id="1738613at2759"/>
<dbReference type="SUPFAM" id="SSF53098">
    <property type="entry name" value="Ribonuclease H-like"/>
    <property type="match status" value="1"/>
</dbReference>
<dbReference type="PANTHER" id="PTHR46148">
    <property type="entry name" value="CHROMO DOMAIN-CONTAINING PROTEIN"/>
    <property type="match status" value="1"/>
</dbReference>
<dbReference type="PANTHER" id="PTHR46148:SF44">
    <property type="entry name" value="GAG-POL POLYPROTEIN"/>
    <property type="match status" value="1"/>
</dbReference>
<dbReference type="AlphaFoldDB" id="A0A5B6UWM2"/>
<evidence type="ECO:0000259" key="1">
    <source>
        <dbReference type="Pfam" id="PF24626"/>
    </source>
</evidence>
<protein>
    <submittedName>
        <fullName evidence="2">Reverse transcriptase</fullName>
    </submittedName>
</protein>
<keyword evidence="2" id="KW-0808">Transferase</keyword>
<dbReference type="Proteomes" id="UP000325315">
    <property type="component" value="Unassembled WGS sequence"/>
</dbReference>
<dbReference type="InterPro" id="IPR012337">
    <property type="entry name" value="RNaseH-like_sf"/>
</dbReference>
<dbReference type="GO" id="GO:0003676">
    <property type="term" value="F:nucleic acid binding"/>
    <property type="evidence" value="ECO:0007669"/>
    <property type="project" value="InterPro"/>
</dbReference>
<accession>A0A5B6UWM2</accession>
<keyword evidence="2" id="KW-0548">Nucleotidyltransferase</keyword>
<keyword evidence="3" id="KW-1185">Reference proteome</keyword>
<dbReference type="InterPro" id="IPR056924">
    <property type="entry name" value="SH3_Tf2-1"/>
</dbReference>
<gene>
    <name evidence="2" type="ORF">EPI10_027495</name>
</gene>
<name>A0A5B6UWM2_9ROSI</name>
<dbReference type="InterPro" id="IPR036397">
    <property type="entry name" value="RNaseH_sf"/>
</dbReference>